<dbReference type="EMBL" id="LAZR01007993">
    <property type="protein sequence ID" value="KKM81613.1"/>
    <property type="molecule type" value="Genomic_DNA"/>
</dbReference>
<keyword evidence="1" id="KW-1133">Transmembrane helix</keyword>
<accession>A0A0F9KI19</accession>
<reference evidence="2" key="1">
    <citation type="journal article" date="2015" name="Nature">
        <title>Complex archaea that bridge the gap between prokaryotes and eukaryotes.</title>
        <authorList>
            <person name="Spang A."/>
            <person name="Saw J.H."/>
            <person name="Jorgensen S.L."/>
            <person name="Zaremba-Niedzwiedzka K."/>
            <person name="Martijn J."/>
            <person name="Lind A.E."/>
            <person name="van Eijk R."/>
            <person name="Schleper C."/>
            <person name="Guy L."/>
            <person name="Ettema T.J."/>
        </authorList>
    </citation>
    <scope>NUCLEOTIDE SEQUENCE</scope>
</reference>
<evidence type="ECO:0008006" key="3">
    <source>
        <dbReference type="Google" id="ProtNLM"/>
    </source>
</evidence>
<dbReference type="InterPro" id="IPR007433">
    <property type="entry name" value="DUF481"/>
</dbReference>
<name>A0A0F9KI19_9ZZZZ</name>
<feature type="transmembrane region" description="Helical" evidence="1">
    <location>
        <begin position="30"/>
        <end position="49"/>
    </location>
</feature>
<gene>
    <name evidence="2" type="ORF">LCGC14_1328030</name>
</gene>
<dbReference type="Pfam" id="PF04338">
    <property type="entry name" value="DUF481"/>
    <property type="match status" value="1"/>
</dbReference>
<comment type="caution">
    <text evidence="2">The sequence shown here is derived from an EMBL/GenBank/DDBJ whole genome shotgun (WGS) entry which is preliminary data.</text>
</comment>
<protein>
    <recommendedName>
        <fullName evidence="3">DUF481 domain-containing protein</fullName>
    </recommendedName>
</protein>
<keyword evidence="1" id="KW-0812">Transmembrane</keyword>
<evidence type="ECO:0000256" key="1">
    <source>
        <dbReference type="SAM" id="Phobius"/>
    </source>
</evidence>
<feature type="transmembrane region" description="Helical" evidence="1">
    <location>
        <begin position="7"/>
        <end position="24"/>
    </location>
</feature>
<evidence type="ECO:0000313" key="2">
    <source>
        <dbReference type="EMBL" id="KKM81613.1"/>
    </source>
</evidence>
<sequence>MAQEHKLFFLLNPLPLPASIYFSFMRLKVTVIQTVISVACMFTGIALQAQLVNIESKRMHTDSLRFVLNSDLLFNYTDNNGSYILQVGANTSVQFKSKDLRSIYFLVGNANLIRSKDEDFQNSWFAHARYNRKLTALVRAEAFVQSQNNQKLTITQRDLVGAGLRFRFIATETTLAYFGNSYMYEVETIGAPDIKFYNHRNSSYLSLNRTFPKLNLALTGTLYFQPLYKKISNNRILSQFKAEIPLTQKISVTALYNYSIIKFDSDLEDDSSSNVSFGFTLGL</sequence>
<dbReference type="AlphaFoldDB" id="A0A0F9KI19"/>
<organism evidence="2">
    <name type="scientific">marine sediment metagenome</name>
    <dbReference type="NCBI Taxonomy" id="412755"/>
    <lineage>
        <taxon>unclassified sequences</taxon>
        <taxon>metagenomes</taxon>
        <taxon>ecological metagenomes</taxon>
    </lineage>
</organism>
<proteinExistence type="predicted"/>
<keyword evidence="1" id="KW-0472">Membrane</keyword>